<organism evidence="1 2">
    <name type="scientific">Weissella cibaria</name>
    <dbReference type="NCBI Taxonomy" id="137591"/>
    <lineage>
        <taxon>Bacteria</taxon>
        <taxon>Bacillati</taxon>
        <taxon>Bacillota</taxon>
        <taxon>Bacilli</taxon>
        <taxon>Lactobacillales</taxon>
        <taxon>Lactobacillaceae</taxon>
        <taxon>Weissella</taxon>
    </lineage>
</organism>
<dbReference type="EMBL" id="VNHC01000002">
    <property type="protein sequence ID" value="TVV27251.1"/>
    <property type="molecule type" value="Genomic_DNA"/>
</dbReference>
<gene>
    <name evidence="1" type="ORF">FO435_04850</name>
</gene>
<dbReference type="InterPro" id="IPR010064">
    <property type="entry name" value="HK97-gp10_tail"/>
</dbReference>
<dbReference type="Proteomes" id="UP000320012">
    <property type="component" value="Unassembled WGS sequence"/>
</dbReference>
<protein>
    <recommendedName>
        <fullName evidence="3">HK97 gp10 family phage protein</fullName>
    </recommendedName>
</protein>
<sequence length="120" mass="13147">MGRNGVTIKFSGLDDLVKGFSRQPAVIKNEATRIINTVAGKVEKTAYQNSPKDTGYLSQHIMAEPKGAFNAQVIATANYSIYLEMGTRKAPAQPYMGPAVKAHEKDLYTMLSNLLKEGIR</sequence>
<comment type="caution">
    <text evidence="1">The sequence shown here is derived from an EMBL/GenBank/DDBJ whole genome shotgun (WGS) entry which is preliminary data.</text>
</comment>
<evidence type="ECO:0000313" key="1">
    <source>
        <dbReference type="EMBL" id="TVV27251.1"/>
    </source>
</evidence>
<name>A0A9Q8N919_9LACO</name>
<reference evidence="1 2" key="1">
    <citation type="submission" date="2019-07" db="EMBL/GenBank/DDBJ databases">
        <title>Genome sequence of Weissella cibaria GK1.</title>
        <authorList>
            <person name="Choi H.-J."/>
        </authorList>
    </citation>
    <scope>NUCLEOTIDE SEQUENCE [LARGE SCALE GENOMIC DNA]</scope>
    <source>
        <strain evidence="1 2">GK1</strain>
    </source>
</reference>
<evidence type="ECO:0008006" key="3">
    <source>
        <dbReference type="Google" id="ProtNLM"/>
    </source>
</evidence>
<dbReference type="NCBIfam" id="TIGR01725">
    <property type="entry name" value="phge_HK97_gp10"/>
    <property type="match status" value="1"/>
</dbReference>
<accession>A0A9Q8N919</accession>
<evidence type="ECO:0000313" key="2">
    <source>
        <dbReference type="Proteomes" id="UP000320012"/>
    </source>
</evidence>
<proteinExistence type="predicted"/>
<dbReference type="AlphaFoldDB" id="A0A9Q8N919"/>
<dbReference type="RefSeq" id="WP_145463786.1">
    <property type="nucleotide sequence ID" value="NZ_QVPA01000001.1"/>
</dbReference>